<feature type="compositionally biased region" description="Polar residues" evidence="1">
    <location>
        <begin position="474"/>
        <end position="484"/>
    </location>
</feature>
<dbReference type="EMBL" id="JAPQKI010000009">
    <property type="protein sequence ID" value="KAJ5090898.1"/>
    <property type="molecule type" value="Genomic_DNA"/>
</dbReference>
<dbReference type="Proteomes" id="UP001149074">
    <property type="component" value="Unassembled WGS sequence"/>
</dbReference>
<gene>
    <name evidence="2" type="ORF">N7532_009582</name>
</gene>
<dbReference type="RefSeq" id="XP_056472879.1">
    <property type="nucleotide sequence ID" value="XM_056622073.1"/>
</dbReference>
<comment type="caution">
    <text evidence="2">The sequence shown here is derived from an EMBL/GenBank/DDBJ whole genome shotgun (WGS) entry which is preliminary data.</text>
</comment>
<feature type="region of interest" description="Disordered" evidence="1">
    <location>
        <begin position="93"/>
        <end position="132"/>
    </location>
</feature>
<feature type="compositionally biased region" description="Gly residues" evidence="1">
    <location>
        <begin position="94"/>
        <end position="104"/>
    </location>
</feature>
<accession>A0A9W9K2P9</accession>
<feature type="compositionally biased region" description="Polar residues" evidence="1">
    <location>
        <begin position="107"/>
        <end position="125"/>
    </location>
</feature>
<evidence type="ECO:0000256" key="1">
    <source>
        <dbReference type="SAM" id="MobiDB-lite"/>
    </source>
</evidence>
<sequence length="693" mass="72481">MNNNGVQPRNENGFAPHLGGTALGGPSGNDEDGSFTTPYAANVHTHSNVNEYSKDDHSVKVKDTHVHPPYVGPGPYGPALGPGAGPFPVKRGWPSGGTAEGGPSGNDEGQSFNMPITGNFQTDVNESSDDDHSVKVKDTHVHHAPVIAPVHPVAHFDARPAGHPHDVEGPPHFNGRPHFEGPPHFGGPPHPQGPPHFNGPTEFEPGHKGPTNFEPGHNGPTDFEPGHHGEGPNIDAAPHVEGTHVGPTGGIHQANDNNNNNDNGDHFHIAATDLHHDWQKRFGPPEVGGTALGGPSGGGHGPAGFHGHGGGGTALGGPSGDDGGINYGRPIDVDTHAGVNEYSKDDHSVDVKHTDIYPAPVSPFGPPFKRGWGHEHGGTALGGPSGDDEGQSFNMPITVNTHTGVNEYSKDDHSTSVKNKHITDNPVIAGGPGPYIPEGGVFRRAYAPDRVAGGGGGGTAEGGPSGDDDGVNFGNPTSVGVDSNVNEHHEDNHSVKVDDTHVDPPHYAVPEYPWMTYPEATYEVPRSPPVHETPEVHQDPREDHEEVPQCHAETHEVVRTVTKTQYKEVHPTETVYQQPATSVVVQTSAVPMGSTPMDQPASKVMSSVVYGTQAVPAPSSTHRPYQSYNYNSQRPMSTPAYSMIPVHIPMASPSASASASPSHGTMFTGAASRVSGGLFSAAAAVAGVLAFVL</sequence>
<feature type="compositionally biased region" description="Gly residues" evidence="1">
    <location>
        <begin position="452"/>
        <end position="465"/>
    </location>
</feature>
<dbReference type="AlphaFoldDB" id="A0A9W9K2P9"/>
<feature type="region of interest" description="Disordered" evidence="1">
    <location>
        <begin position="1"/>
        <end position="42"/>
    </location>
</feature>
<keyword evidence="3" id="KW-1185">Reference proteome</keyword>
<feature type="compositionally biased region" description="Polar residues" evidence="1">
    <location>
        <begin position="1"/>
        <end position="10"/>
    </location>
</feature>
<protein>
    <recommendedName>
        <fullName evidence="4">GPI anchored protein</fullName>
    </recommendedName>
</protein>
<feature type="region of interest" description="Disordered" evidence="1">
    <location>
        <begin position="283"/>
        <end position="331"/>
    </location>
</feature>
<dbReference type="GeneID" id="81361052"/>
<dbReference type="OrthoDB" id="4366934at2759"/>
<feature type="compositionally biased region" description="Basic and acidic residues" evidence="1">
    <location>
        <begin position="160"/>
        <end position="169"/>
    </location>
</feature>
<feature type="region of interest" description="Disordered" evidence="1">
    <location>
        <begin position="409"/>
        <end position="431"/>
    </location>
</feature>
<evidence type="ECO:0008006" key="4">
    <source>
        <dbReference type="Google" id="ProtNLM"/>
    </source>
</evidence>
<proteinExistence type="predicted"/>
<feature type="compositionally biased region" description="Gly residues" evidence="1">
    <location>
        <begin position="290"/>
        <end position="326"/>
    </location>
</feature>
<evidence type="ECO:0000313" key="3">
    <source>
        <dbReference type="Proteomes" id="UP001149074"/>
    </source>
</evidence>
<evidence type="ECO:0000313" key="2">
    <source>
        <dbReference type="EMBL" id="KAJ5090898.1"/>
    </source>
</evidence>
<name>A0A9W9K2P9_9EURO</name>
<feature type="region of interest" description="Disordered" evidence="1">
    <location>
        <begin position="160"/>
        <end position="266"/>
    </location>
</feature>
<reference evidence="2" key="2">
    <citation type="journal article" date="2023" name="IMA Fungus">
        <title>Comparative genomic study of the Penicillium genus elucidates a diverse pangenome and 15 lateral gene transfer events.</title>
        <authorList>
            <person name="Petersen C."/>
            <person name="Sorensen T."/>
            <person name="Nielsen M.R."/>
            <person name="Sondergaard T.E."/>
            <person name="Sorensen J.L."/>
            <person name="Fitzpatrick D.A."/>
            <person name="Frisvad J.C."/>
            <person name="Nielsen K.L."/>
        </authorList>
    </citation>
    <scope>NUCLEOTIDE SEQUENCE</scope>
    <source>
        <strain evidence="2">IBT 30761</strain>
    </source>
</reference>
<feature type="compositionally biased region" description="Pro residues" evidence="1">
    <location>
        <begin position="185"/>
        <end position="194"/>
    </location>
</feature>
<reference evidence="2" key="1">
    <citation type="submission" date="2022-11" db="EMBL/GenBank/DDBJ databases">
        <authorList>
            <person name="Petersen C."/>
        </authorList>
    </citation>
    <scope>NUCLEOTIDE SEQUENCE</scope>
    <source>
        <strain evidence="2">IBT 30761</strain>
    </source>
</reference>
<organism evidence="2 3">
    <name type="scientific">Penicillium argentinense</name>
    <dbReference type="NCBI Taxonomy" id="1131581"/>
    <lineage>
        <taxon>Eukaryota</taxon>
        <taxon>Fungi</taxon>
        <taxon>Dikarya</taxon>
        <taxon>Ascomycota</taxon>
        <taxon>Pezizomycotina</taxon>
        <taxon>Eurotiomycetes</taxon>
        <taxon>Eurotiomycetidae</taxon>
        <taxon>Eurotiales</taxon>
        <taxon>Aspergillaceae</taxon>
        <taxon>Penicillium</taxon>
    </lineage>
</organism>
<feature type="region of interest" description="Disordered" evidence="1">
    <location>
        <begin position="452"/>
        <end position="486"/>
    </location>
</feature>